<evidence type="ECO:0000256" key="9">
    <source>
        <dbReference type="ARBA" id="ARBA00012523"/>
    </source>
</evidence>
<keyword evidence="13" id="KW-0418">Kinase</keyword>
<comment type="function">
    <text evidence="4">Catalyzes ATP-dependent phosphorylation of adenosylcobinamide and addition of GMP to adenosylcobinamide phosphate.</text>
</comment>
<keyword evidence="20" id="KW-1185">Reference proteome</keyword>
<dbReference type="Proteomes" id="UP001174909">
    <property type="component" value="Unassembled WGS sequence"/>
</dbReference>
<comment type="catalytic activity">
    <reaction evidence="2">
        <text>adenosylcob(III)inamide phosphate + GTP + H(+) = adenosylcob(III)inamide-GDP + diphosphate</text>
        <dbReference type="Rhea" id="RHEA:22712"/>
        <dbReference type="ChEBI" id="CHEBI:15378"/>
        <dbReference type="ChEBI" id="CHEBI:33019"/>
        <dbReference type="ChEBI" id="CHEBI:37565"/>
        <dbReference type="ChEBI" id="CHEBI:58502"/>
        <dbReference type="ChEBI" id="CHEBI:60487"/>
        <dbReference type="EC" id="2.7.7.62"/>
    </reaction>
</comment>
<comment type="catalytic activity">
    <reaction evidence="3">
        <text>adenosylcob(III)inamide + GTP = adenosylcob(III)inamide phosphate + GDP + H(+)</text>
        <dbReference type="Rhea" id="RHEA:15765"/>
        <dbReference type="ChEBI" id="CHEBI:2480"/>
        <dbReference type="ChEBI" id="CHEBI:15378"/>
        <dbReference type="ChEBI" id="CHEBI:37565"/>
        <dbReference type="ChEBI" id="CHEBI:58189"/>
        <dbReference type="ChEBI" id="CHEBI:58502"/>
        <dbReference type="EC" id="2.7.1.156"/>
    </reaction>
</comment>
<dbReference type="Pfam" id="PF02283">
    <property type="entry name" value="CobU"/>
    <property type="match status" value="1"/>
</dbReference>
<organism evidence="19 20">
    <name type="scientific">Geodia barretti</name>
    <name type="common">Barrett's horny sponge</name>
    <dbReference type="NCBI Taxonomy" id="519541"/>
    <lineage>
        <taxon>Eukaryota</taxon>
        <taxon>Metazoa</taxon>
        <taxon>Porifera</taxon>
        <taxon>Demospongiae</taxon>
        <taxon>Heteroscleromorpha</taxon>
        <taxon>Tetractinellida</taxon>
        <taxon>Astrophorina</taxon>
        <taxon>Geodiidae</taxon>
        <taxon>Geodia</taxon>
    </lineage>
</organism>
<comment type="similarity">
    <text evidence="7">Belongs to the CobU/CobP family.</text>
</comment>
<evidence type="ECO:0000256" key="16">
    <source>
        <dbReference type="ARBA" id="ARBA00029570"/>
    </source>
</evidence>
<dbReference type="GO" id="GO:0043752">
    <property type="term" value="F:adenosylcobinamide kinase activity"/>
    <property type="evidence" value="ECO:0007669"/>
    <property type="project" value="UniProtKB-EC"/>
</dbReference>
<dbReference type="GO" id="GO:0005525">
    <property type="term" value="F:GTP binding"/>
    <property type="evidence" value="ECO:0007669"/>
    <property type="project" value="UniProtKB-KW"/>
</dbReference>
<dbReference type="EC" id="2.7.7.62" evidence="9"/>
<evidence type="ECO:0000313" key="19">
    <source>
        <dbReference type="EMBL" id="CAI8052044.1"/>
    </source>
</evidence>
<evidence type="ECO:0000256" key="4">
    <source>
        <dbReference type="ARBA" id="ARBA00003889"/>
    </source>
</evidence>
<evidence type="ECO:0000256" key="2">
    <source>
        <dbReference type="ARBA" id="ARBA00000711"/>
    </source>
</evidence>
<dbReference type="InterPro" id="IPR003203">
    <property type="entry name" value="CobU/CobP"/>
</dbReference>
<evidence type="ECO:0000256" key="14">
    <source>
        <dbReference type="ARBA" id="ARBA00022840"/>
    </source>
</evidence>
<dbReference type="SUPFAM" id="SSF52540">
    <property type="entry name" value="P-loop containing nucleoside triphosphate hydrolases"/>
    <property type="match status" value="1"/>
</dbReference>
<dbReference type="EMBL" id="CASHTH010003981">
    <property type="protein sequence ID" value="CAI8052044.1"/>
    <property type="molecule type" value="Genomic_DNA"/>
</dbReference>
<feature type="compositionally biased region" description="Basic residues" evidence="18">
    <location>
        <begin position="273"/>
        <end position="284"/>
    </location>
</feature>
<feature type="region of interest" description="Disordered" evidence="18">
    <location>
        <begin position="1"/>
        <end position="77"/>
    </location>
</feature>
<evidence type="ECO:0000256" key="13">
    <source>
        <dbReference type="ARBA" id="ARBA00022777"/>
    </source>
</evidence>
<proteinExistence type="inferred from homology"/>
<accession>A0AA35XC63</accession>
<keyword evidence="10" id="KW-0169">Cobalamin biosynthesis</keyword>
<keyword evidence="14" id="KW-0067">ATP-binding</keyword>
<evidence type="ECO:0000256" key="5">
    <source>
        <dbReference type="ARBA" id="ARBA00004692"/>
    </source>
</evidence>
<feature type="compositionally biased region" description="Basic and acidic residues" evidence="18">
    <location>
        <begin position="59"/>
        <end position="74"/>
    </location>
</feature>
<gene>
    <name evidence="19" type="ORF">GBAR_LOCUS28486</name>
</gene>
<reference evidence="19" key="1">
    <citation type="submission" date="2023-03" db="EMBL/GenBank/DDBJ databases">
        <authorList>
            <person name="Steffen K."/>
            <person name="Cardenas P."/>
        </authorList>
    </citation>
    <scope>NUCLEOTIDE SEQUENCE</scope>
</reference>
<name>A0AA35XC63_GEOBA</name>
<dbReference type="EC" id="2.7.1.156" evidence="8"/>
<keyword evidence="15" id="KW-0342">GTP-binding</keyword>
<evidence type="ECO:0000256" key="12">
    <source>
        <dbReference type="ARBA" id="ARBA00022741"/>
    </source>
</evidence>
<dbReference type="InterPro" id="IPR027417">
    <property type="entry name" value="P-loop_NTPase"/>
</dbReference>
<dbReference type="Gene3D" id="3.40.50.300">
    <property type="entry name" value="P-loop containing nucleotide triphosphate hydrolases"/>
    <property type="match status" value="1"/>
</dbReference>
<protein>
    <recommendedName>
        <fullName evidence="16">Adenosylcobinamide kinase</fullName>
        <ecNumber evidence="8">2.7.1.156</ecNumber>
        <ecNumber evidence="9">2.7.7.62</ecNumber>
    </recommendedName>
    <alternativeName>
        <fullName evidence="17">Adenosylcobinamide-phosphate guanylyltransferase</fullName>
    </alternativeName>
</protein>
<evidence type="ECO:0000256" key="18">
    <source>
        <dbReference type="SAM" id="MobiDB-lite"/>
    </source>
</evidence>
<dbReference type="AlphaFoldDB" id="A0AA35XC63"/>
<sequence length="301" mass="32610">MGGPDLHRDGGSLPGALRSAVLRGRHQRGAGRRERTATVRARGRRRGPPAGGAQRRRRQPADGRARRLAVRGDRAPAGAAVRQHGALLIGQLRTVHRHRVRRRLRGARPAERQEPPGVRAVSGELVLLLGGARSGKSAAAERLAQAGRRVLFIATAEALDEDMRRRIAAHRERRPSGWDTLEEPLDPAGRAGPIVSRYDTVVLDCLTPCGVSNLLLRHEDDPARRGGLLDLIERSAATWILISNEVGLGVVPVAARAAYRDALGRVNQLAAARRPRLPHGRRARPGAEGPEHGMPLTQLGR</sequence>
<evidence type="ECO:0000256" key="1">
    <source>
        <dbReference type="ARBA" id="ARBA00000312"/>
    </source>
</evidence>
<dbReference type="GO" id="GO:0005524">
    <property type="term" value="F:ATP binding"/>
    <property type="evidence" value="ECO:0007669"/>
    <property type="project" value="UniProtKB-KW"/>
</dbReference>
<evidence type="ECO:0000256" key="11">
    <source>
        <dbReference type="ARBA" id="ARBA00022679"/>
    </source>
</evidence>
<keyword evidence="11" id="KW-0808">Transferase</keyword>
<keyword evidence="12" id="KW-0547">Nucleotide-binding</keyword>
<comment type="pathway">
    <text evidence="5">Cofactor biosynthesis; adenosylcobalamin biosynthesis; adenosylcobalamin from cob(II)yrinate a,c-diamide: step 6/7.</text>
</comment>
<comment type="catalytic activity">
    <reaction evidence="1">
        <text>adenosylcob(III)inamide + ATP = adenosylcob(III)inamide phosphate + ADP + H(+)</text>
        <dbReference type="Rhea" id="RHEA:15769"/>
        <dbReference type="ChEBI" id="CHEBI:2480"/>
        <dbReference type="ChEBI" id="CHEBI:15378"/>
        <dbReference type="ChEBI" id="CHEBI:30616"/>
        <dbReference type="ChEBI" id="CHEBI:58502"/>
        <dbReference type="ChEBI" id="CHEBI:456216"/>
        <dbReference type="EC" id="2.7.1.156"/>
    </reaction>
</comment>
<dbReference type="GO" id="GO:0008820">
    <property type="term" value="F:cobinamide phosphate guanylyltransferase activity"/>
    <property type="evidence" value="ECO:0007669"/>
    <property type="project" value="UniProtKB-EC"/>
</dbReference>
<dbReference type="CDD" id="cd00544">
    <property type="entry name" value="CobU"/>
    <property type="match status" value="1"/>
</dbReference>
<evidence type="ECO:0000256" key="10">
    <source>
        <dbReference type="ARBA" id="ARBA00022573"/>
    </source>
</evidence>
<evidence type="ECO:0000256" key="15">
    <source>
        <dbReference type="ARBA" id="ARBA00023134"/>
    </source>
</evidence>
<comment type="pathway">
    <text evidence="6">Cofactor biosynthesis; adenosylcobalamin biosynthesis; adenosylcobalamin from cob(II)yrinate a,c-diamide: step 5/7.</text>
</comment>
<dbReference type="PANTHER" id="PTHR34848:SF1">
    <property type="entry name" value="BIFUNCTIONAL ADENOSYLCOBALAMIN BIOSYNTHESIS PROTEIN COBU"/>
    <property type="match status" value="1"/>
</dbReference>
<evidence type="ECO:0000256" key="3">
    <source>
        <dbReference type="ARBA" id="ARBA00001522"/>
    </source>
</evidence>
<evidence type="ECO:0000256" key="17">
    <source>
        <dbReference type="ARBA" id="ARBA00030571"/>
    </source>
</evidence>
<evidence type="ECO:0000313" key="20">
    <source>
        <dbReference type="Proteomes" id="UP001174909"/>
    </source>
</evidence>
<comment type="caution">
    <text evidence="19">The sequence shown here is derived from an EMBL/GenBank/DDBJ whole genome shotgun (WGS) entry which is preliminary data.</text>
</comment>
<evidence type="ECO:0000256" key="8">
    <source>
        <dbReference type="ARBA" id="ARBA00012016"/>
    </source>
</evidence>
<evidence type="ECO:0000256" key="7">
    <source>
        <dbReference type="ARBA" id="ARBA00007490"/>
    </source>
</evidence>
<feature type="compositionally biased region" description="Basic and acidic residues" evidence="18">
    <location>
        <begin position="1"/>
        <end position="10"/>
    </location>
</feature>
<feature type="region of interest" description="Disordered" evidence="18">
    <location>
        <begin position="273"/>
        <end position="301"/>
    </location>
</feature>
<evidence type="ECO:0000256" key="6">
    <source>
        <dbReference type="ARBA" id="ARBA00005159"/>
    </source>
</evidence>
<dbReference type="PANTHER" id="PTHR34848">
    <property type="match status" value="1"/>
</dbReference>